<dbReference type="STRING" id="1293439.WH87_02190"/>
<gene>
    <name evidence="3" type="ORF">WH87_02190</name>
</gene>
<dbReference type="RefSeq" id="WP_046140018.1">
    <property type="nucleotide sequence ID" value="NZ_LANJ01000004.1"/>
</dbReference>
<keyword evidence="1" id="KW-0732">Signal</keyword>
<feature type="signal peptide" evidence="1">
    <location>
        <begin position="1"/>
        <end position="28"/>
    </location>
</feature>
<protein>
    <recommendedName>
        <fullName evidence="2">DUF306 domain-containing protein</fullName>
    </recommendedName>
</protein>
<dbReference type="InterPro" id="IPR038670">
    <property type="entry name" value="HslJ-like_sf"/>
</dbReference>
<feature type="chain" id="PRO_5002494339" description="DUF306 domain-containing protein" evidence="1">
    <location>
        <begin position="29"/>
        <end position="256"/>
    </location>
</feature>
<dbReference type="PANTHER" id="PTHR38013">
    <property type="entry name" value="GLYCOPROTEIN/POLYSACCHARIDE METABOLISM"/>
    <property type="match status" value="1"/>
</dbReference>
<evidence type="ECO:0000259" key="2">
    <source>
        <dbReference type="Pfam" id="PF03724"/>
    </source>
</evidence>
<dbReference type="PATRIC" id="fig|1293439.3.peg.2804"/>
<dbReference type="Proteomes" id="UP000033411">
    <property type="component" value="Unassembled WGS sequence"/>
</dbReference>
<evidence type="ECO:0000313" key="3">
    <source>
        <dbReference type="EMBL" id="KKC40983.1"/>
    </source>
</evidence>
<name>A0A0F5QJV9_9HYPH</name>
<keyword evidence="4" id="KW-1185">Reference proteome</keyword>
<reference evidence="3 4" key="1">
    <citation type="submission" date="2015-03" db="EMBL/GenBank/DDBJ databases">
        <authorList>
            <person name="Lepp D."/>
            <person name="Hassan Y.I."/>
            <person name="Li X.-Z."/>
            <person name="Zhou T."/>
        </authorList>
    </citation>
    <scope>NUCLEOTIDE SEQUENCE [LARGE SCALE GENOMIC DNA]</scope>
    <source>
        <strain evidence="3 4">E84</strain>
    </source>
</reference>
<dbReference type="InterPro" id="IPR053196">
    <property type="entry name" value="Lipoprotein_YbaY-like"/>
</dbReference>
<dbReference type="Gene3D" id="2.40.128.270">
    <property type="match status" value="1"/>
</dbReference>
<dbReference type="InterPro" id="IPR005184">
    <property type="entry name" value="DUF306_Meta_HslJ"/>
</dbReference>
<dbReference type="PANTHER" id="PTHR38013:SF1">
    <property type="entry name" value="GLYCOPROTEIN_POLYSACCHARIDE METABOLISM"/>
    <property type="match status" value="1"/>
</dbReference>
<dbReference type="Pfam" id="PF03724">
    <property type="entry name" value="META"/>
    <property type="match status" value="1"/>
</dbReference>
<dbReference type="Pfam" id="PF09619">
    <property type="entry name" value="YscW"/>
    <property type="match status" value="1"/>
</dbReference>
<dbReference type="AlphaFoldDB" id="A0A0F5QJV9"/>
<feature type="domain" description="DUF306" evidence="2">
    <location>
        <begin position="148"/>
        <end position="249"/>
    </location>
</feature>
<evidence type="ECO:0000256" key="1">
    <source>
        <dbReference type="SAM" id="SignalP"/>
    </source>
</evidence>
<sequence length="256" mass="26664">MNMQISRWATSFAAGVFAMVLAGGSAMADGTVLSGTVSYRERILLPDTAEVRVQLQDVSLADAPAVVLGEAVATGKSPPYSYVIAYDPDAILPGHRYSVSARITDGDTLLFTSTTNNAVFGDGPDVTDILVQRVSTPAPEADAGGVVGSWLAEDIDGGGVIDNLQTVLDIAPDGAVSGTGGCNRIGGHATIEGTNIGFEKMFSTMMACAPAIMDQEGKFLKALEGVKAYRLDTERDKLILLDAAGKDVIILARHTA</sequence>
<dbReference type="InterPro" id="IPR039366">
    <property type="entry name" value="Pilotin"/>
</dbReference>
<accession>A0A0F5QJV9</accession>
<dbReference type="EMBL" id="LANJ01000004">
    <property type="protein sequence ID" value="KKC40983.1"/>
    <property type="molecule type" value="Genomic_DNA"/>
</dbReference>
<proteinExistence type="predicted"/>
<organism evidence="3 4">
    <name type="scientific">Devosia epidermidihirudinis</name>
    <dbReference type="NCBI Taxonomy" id="1293439"/>
    <lineage>
        <taxon>Bacteria</taxon>
        <taxon>Pseudomonadati</taxon>
        <taxon>Pseudomonadota</taxon>
        <taxon>Alphaproteobacteria</taxon>
        <taxon>Hyphomicrobiales</taxon>
        <taxon>Devosiaceae</taxon>
        <taxon>Devosia</taxon>
    </lineage>
</organism>
<evidence type="ECO:0000313" key="4">
    <source>
        <dbReference type="Proteomes" id="UP000033411"/>
    </source>
</evidence>
<comment type="caution">
    <text evidence="3">The sequence shown here is derived from an EMBL/GenBank/DDBJ whole genome shotgun (WGS) entry which is preliminary data.</text>
</comment>